<dbReference type="Proteomes" id="UP000005239">
    <property type="component" value="Unassembled WGS sequence"/>
</dbReference>
<accession>A0A8R1U1W4</accession>
<evidence type="ECO:0000313" key="1">
    <source>
        <dbReference type="EnsemblMetazoa" id="PPA00446.1"/>
    </source>
</evidence>
<reference evidence="1" key="2">
    <citation type="submission" date="2022-06" db="UniProtKB">
        <authorList>
            <consortium name="EnsemblMetazoa"/>
        </authorList>
    </citation>
    <scope>IDENTIFICATION</scope>
    <source>
        <strain evidence="1">PS312</strain>
    </source>
</reference>
<gene>
    <name evidence="1" type="primary">WBGene00090000</name>
</gene>
<dbReference type="EnsemblMetazoa" id="PPA00446.1">
    <property type="protein sequence ID" value="PPA00446.1"/>
    <property type="gene ID" value="WBGene00090000"/>
</dbReference>
<dbReference type="OrthoDB" id="5804495at2759"/>
<evidence type="ECO:0000313" key="2">
    <source>
        <dbReference type="Proteomes" id="UP000005239"/>
    </source>
</evidence>
<sequence length="94" mass="10858">MRTWPAQITPWILLLALILDLSSASSLSADVMESSLNYHDNDAVAHYIFKRRLGVRLPNILRGDHRVTKRRLGVRLPNILFQRDDISKKNDESF</sequence>
<dbReference type="AlphaFoldDB" id="A0A2A6BF91"/>
<accession>A0A2A6BF91</accession>
<protein>
    <submittedName>
        <fullName evidence="1">Uncharacterized protein</fullName>
    </submittedName>
</protein>
<reference evidence="2" key="1">
    <citation type="journal article" date="2008" name="Nat. Genet.">
        <title>The Pristionchus pacificus genome provides a unique perspective on nematode lifestyle and parasitism.</title>
        <authorList>
            <person name="Dieterich C."/>
            <person name="Clifton S.W."/>
            <person name="Schuster L.N."/>
            <person name="Chinwalla A."/>
            <person name="Delehaunty K."/>
            <person name="Dinkelacker I."/>
            <person name="Fulton L."/>
            <person name="Fulton R."/>
            <person name="Godfrey J."/>
            <person name="Minx P."/>
            <person name="Mitreva M."/>
            <person name="Roeseler W."/>
            <person name="Tian H."/>
            <person name="Witte H."/>
            <person name="Yang S.P."/>
            <person name="Wilson R.K."/>
            <person name="Sommer R.J."/>
        </authorList>
    </citation>
    <scope>NUCLEOTIDE SEQUENCE [LARGE SCALE GENOMIC DNA]</scope>
    <source>
        <strain evidence="2">PS312</strain>
    </source>
</reference>
<organism evidence="1 2">
    <name type="scientific">Pristionchus pacificus</name>
    <name type="common">Parasitic nematode worm</name>
    <dbReference type="NCBI Taxonomy" id="54126"/>
    <lineage>
        <taxon>Eukaryota</taxon>
        <taxon>Metazoa</taxon>
        <taxon>Ecdysozoa</taxon>
        <taxon>Nematoda</taxon>
        <taxon>Chromadorea</taxon>
        <taxon>Rhabditida</taxon>
        <taxon>Rhabditina</taxon>
        <taxon>Diplogasteromorpha</taxon>
        <taxon>Diplogasteroidea</taxon>
        <taxon>Neodiplogasteridae</taxon>
        <taxon>Pristionchus</taxon>
    </lineage>
</organism>
<keyword evidence="2" id="KW-1185">Reference proteome</keyword>
<name>A0A2A6BF91_PRIPA</name>
<proteinExistence type="predicted"/>